<accession>A0ABS7TH19</accession>
<keyword evidence="2" id="KW-1185">Reference proteome</keyword>
<reference evidence="1" key="1">
    <citation type="submission" date="2021-09" db="EMBL/GenBank/DDBJ databases">
        <authorList>
            <person name="Wu T."/>
            <person name="Guo S.Z."/>
        </authorList>
    </citation>
    <scope>NUCLEOTIDE SEQUENCE</scope>
    <source>
        <strain evidence="1">RSS-23</strain>
    </source>
</reference>
<name>A0ABS7TH19_9GAMM</name>
<dbReference type="EMBL" id="JAIQDJ010000017">
    <property type="protein sequence ID" value="MBZ4187160.1"/>
    <property type="molecule type" value="Genomic_DNA"/>
</dbReference>
<sequence length="68" mass="7493">ELERTHVISEMTAGASLEPCISPKRSRSPAGMPLGFWHAVDPGIGWFEWLQDASAISRRLAKNFIIVG</sequence>
<evidence type="ECO:0000313" key="1">
    <source>
        <dbReference type="EMBL" id="MBZ4187160.1"/>
    </source>
</evidence>
<evidence type="ECO:0000313" key="2">
    <source>
        <dbReference type="Proteomes" id="UP001430290"/>
    </source>
</evidence>
<feature type="non-terminal residue" evidence="1">
    <location>
        <position position="1"/>
    </location>
</feature>
<comment type="caution">
    <text evidence="1">The sequence shown here is derived from an EMBL/GenBank/DDBJ whole genome shotgun (WGS) entry which is preliminary data.</text>
</comment>
<proteinExistence type="predicted"/>
<dbReference type="RefSeq" id="WP_223629830.1">
    <property type="nucleotide sequence ID" value="NZ_JAIQDJ010000017.1"/>
</dbReference>
<organism evidence="1 2">
    <name type="scientific">Thermomonas beijingensis</name>
    <dbReference type="NCBI Taxonomy" id="2872701"/>
    <lineage>
        <taxon>Bacteria</taxon>
        <taxon>Pseudomonadati</taxon>
        <taxon>Pseudomonadota</taxon>
        <taxon>Gammaproteobacteria</taxon>
        <taxon>Lysobacterales</taxon>
        <taxon>Lysobacteraceae</taxon>
        <taxon>Thermomonas</taxon>
    </lineage>
</organism>
<protein>
    <submittedName>
        <fullName evidence="1">Uncharacterized protein</fullName>
    </submittedName>
</protein>
<gene>
    <name evidence="1" type="ORF">K7B09_12595</name>
</gene>
<dbReference type="Proteomes" id="UP001430290">
    <property type="component" value="Unassembled WGS sequence"/>
</dbReference>